<proteinExistence type="inferred from homology"/>
<evidence type="ECO:0000256" key="2">
    <source>
        <dbReference type="ARBA" id="ARBA00022723"/>
    </source>
</evidence>
<dbReference type="PANTHER" id="PTHR30632:SF0">
    <property type="entry name" value="SULFATE-BINDING PROTEIN"/>
    <property type="match status" value="1"/>
</dbReference>
<dbReference type="GO" id="GO:0046872">
    <property type="term" value="F:metal ion binding"/>
    <property type="evidence" value="ECO:0007669"/>
    <property type="project" value="UniProtKB-KW"/>
</dbReference>
<dbReference type="GO" id="GO:0030973">
    <property type="term" value="F:molybdate ion binding"/>
    <property type="evidence" value="ECO:0007669"/>
    <property type="project" value="TreeGrafter"/>
</dbReference>
<dbReference type="NCBIfam" id="TIGR01256">
    <property type="entry name" value="modA"/>
    <property type="match status" value="1"/>
</dbReference>
<name>A0A2S0WDR3_9CORY</name>
<reference evidence="5" key="1">
    <citation type="submission" date="2018-01" db="EMBL/GenBank/DDBJ databases">
        <authorList>
            <person name="Li J."/>
        </authorList>
    </citation>
    <scope>NUCLEOTIDE SEQUENCE [LARGE SCALE GENOMIC DNA]</scope>
    <source>
        <strain evidence="5">2184</strain>
    </source>
</reference>
<dbReference type="KEGG" id="clia:C3E79_05010"/>
<dbReference type="AlphaFoldDB" id="A0A2S0WDR3"/>
<dbReference type="Gene3D" id="3.40.190.10">
    <property type="entry name" value="Periplasmic binding protein-like II"/>
    <property type="match status" value="2"/>
</dbReference>
<dbReference type="PROSITE" id="PS51257">
    <property type="entry name" value="PROKAR_LIPOPROTEIN"/>
    <property type="match status" value="1"/>
</dbReference>
<evidence type="ECO:0000256" key="1">
    <source>
        <dbReference type="ARBA" id="ARBA00009175"/>
    </source>
</evidence>
<sequence>MTATASRLAALALAGVVGLVFLIGCSAPAGRNEVSVFAAASLRPAGVDLARAFAQEHAGASVSWNYAGSSDLERHIAQGAPADVFISADEDTMERALAGEDFAGSQPRVIASNTLVLALAKDNPAGIRSLADLGGARVAVCAPEVPCGKIAAEVLARHGIELAHPTEEPDVAAAATKVATGGVDAAFIYSTDAAAQADKGVTTIGIGDVEPNAYPLALTRRGRDKEAAAHFADWMSGPTAQRILREHGFAQAL</sequence>
<comment type="similarity">
    <text evidence="1">Belongs to the bacterial solute-binding protein ModA family.</text>
</comment>
<dbReference type="RefSeq" id="WP_108403926.1">
    <property type="nucleotide sequence ID" value="NZ_CP026948.1"/>
</dbReference>
<dbReference type="OrthoDB" id="9785015at2"/>
<evidence type="ECO:0000313" key="4">
    <source>
        <dbReference type="EMBL" id="AWB83917.1"/>
    </source>
</evidence>
<gene>
    <name evidence="4" type="primary">modA</name>
    <name evidence="4" type="ORF">C3E79_05010</name>
</gene>
<keyword evidence="5" id="KW-1185">Reference proteome</keyword>
<accession>A0A2S0WDR3</accession>
<dbReference type="InterPro" id="IPR050682">
    <property type="entry name" value="ModA/WtpA"/>
</dbReference>
<dbReference type="PANTHER" id="PTHR30632">
    <property type="entry name" value="MOLYBDATE-BINDING PERIPLASMIC PROTEIN"/>
    <property type="match status" value="1"/>
</dbReference>
<dbReference type="InterPro" id="IPR005950">
    <property type="entry name" value="ModA"/>
</dbReference>
<dbReference type="EMBL" id="CP026948">
    <property type="protein sequence ID" value="AWB83917.1"/>
    <property type="molecule type" value="Genomic_DNA"/>
</dbReference>
<evidence type="ECO:0000256" key="3">
    <source>
        <dbReference type="ARBA" id="ARBA00022729"/>
    </source>
</evidence>
<dbReference type="Pfam" id="PF13531">
    <property type="entry name" value="SBP_bac_11"/>
    <property type="match status" value="1"/>
</dbReference>
<keyword evidence="2" id="KW-0479">Metal-binding</keyword>
<dbReference type="Proteomes" id="UP000244754">
    <property type="component" value="Chromosome"/>
</dbReference>
<dbReference type="SUPFAM" id="SSF53850">
    <property type="entry name" value="Periplasmic binding protein-like II"/>
    <property type="match status" value="1"/>
</dbReference>
<keyword evidence="3" id="KW-0732">Signal</keyword>
<dbReference type="GO" id="GO:0015689">
    <property type="term" value="P:molybdate ion transport"/>
    <property type="evidence" value="ECO:0007669"/>
    <property type="project" value="InterPro"/>
</dbReference>
<evidence type="ECO:0000313" key="5">
    <source>
        <dbReference type="Proteomes" id="UP000244754"/>
    </source>
</evidence>
<organism evidence="4 5">
    <name type="scientific">Corynebacterium liangguodongii</name>
    <dbReference type="NCBI Taxonomy" id="2079535"/>
    <lineage>
        <taxon>Bacteria</taxon>
        <taxon>Bacillati</taxon>
        <taxon>Actinomycetota</taxon>
        <taxon>Actinomycetes</taxon>
        <taxon>Mycobacteriales</taxon>
        <taxon>Corynebacteriaceae</taxon>
        <taxon>Corynebacterium</taxon>
    </lineage>
</organism>
<protein>
    <submittedName>
        <fullName evidence="4">Molybdate ABC transporter substrate-binding protein</fullName>
    </submittedName>
</protein>
<dbReference type="PIRSF" id="PIRSF004846">
    <property type="entry name" value="ModA"/>
    <property type="match status" value="1"/>
</dbReference>